<dbReference type="Proteomes" id="UP000272025">
    <property type="component" value="Unassembled WGS sequence"/>
</dbReference>
<sequence>MSPVVSTMPIRNPSIHPNGPTAVVGRGNPLQSVLFPTFFPSTCRIFRFYSSTVTHSTTQRNKLRRQFKTEISVLDTLAEEESPGTFSQSLLFTSYIHSFIRITNAPYEHCVGSPSGIENTNGVLRKFGRNQPMMMRHHRYLTLIWIESPSESQSLDFVKRYVINNSNHSYLGHRGRTRYQDDEAPLNPHISPMASLANQAATNSEAYG</sequence>
<organism evidence="1 2">
    <name type="scientific">Sodiomyces alkalinus (strain CBS 110278 / VKM F-3762 / F11)</name>
    <name type="common">Alkaliphilic filamentous fungus</name>
    <dbReference type="NCBI Taxonomy" id="1314773"/>
    <lineage>
        <taxon>Eukaryota</taxon>
        <taxon>Fungi</taxon>
        <taxon>Dikarya</taxon>
        <taxon>Ascomycota</taxon>
        <taxon>Pezizomycotina</taxon>
        <taxon>Sordariomycetes</taxon>
        <taxon>Hypocreomycetidae</taxon>
        <taxon>Glomerellales</taxon>
        <taxon>Plectosphaerellaceae</taxon>
        <taxon>Sodiomyces</taxon>
    </lineage>
</organism>
<dbReference type="AlphaFoldDB" id="A0A3N2PZX8"/>
<dbReference type="RefSeq" id="XP_028467863.1">
    <property type="nucleotide sequence ID" value="XM_028614107.1"/>
</dbReference>
<name>A0A3N2PZX8_SODAK</name>
<protein>
    <submittedName>
        <fullName evidence="1">Uncharacterized protein</fullName>
    </submittedName>
</protein>
<accession>A0A3N2PZX8</accession>
<dbReference type="EMBL" id="ML119053">
    <property type="protein sequence ID" value="ROT40057.1"/>
    <property type="molecule type" value="Genomic_DNA"/>
</dbReference>
<reference evidence="1 2" key="1">
    <citation type="journal article" date="2018" name="Mol. Ecol.">
        <title>The obligate alkalophilic soda-lake fungus Sodiomyces alkalinus has shifted to a protein diet.</title>
        <authorList>
            <person name="Grum-Grzhimaylo A.A."/>
            <person name="Falkoski D.L."/>
            <person name="van den Heuvel J."/>
            <person name="Valero-Jimenez C.A."/>
            <person name="Min B."/>
            <person name="Choi I.G."/>
            <person name="Lipzen A."/>
            <person name="Daum C.G."/>
            <person name="Aanen D.K."/>
            <person name="Tsang A."/>
            <person name="Henrissat B."/>
            <person name="Bilanenko E.N."/>
            <person name="de Vries R.P."/>
            <person name="van Kan J.A.L."/>
            <person name="Grigoriev I.V."/>
            <person name="Debets A.J.M."/>
        </authorList>
    </citation>
    <scope>NUCLEOTIDE SEQUENCE [LARGE SCALE GENOMIC DNA]</scope>
    <source>
        <strain evidence="1 2">F11</strain>
    </source>
</reference>
<proteinExistence type="predicted"/>
<keyword evidence="2" id="KW-1185">Reference proteome</keyword>
<evidence type="ECO:0000313" key="2">
    <source>
        <dbReference type="Proteomes" id="UP000272025"/>
    </source>
</evidence>
<evidence type="ECO:0000313" key="1">
    <source>
        <dbReference type="EMBL" id="ROT40057.1"/>
    </source>
</evidence>
<gene>
    <name evidence="1" type="ORF">SODALDRAFT_358481</name>
</gene>
<dbReference type="GeneID" id="39582585"/>